<proteinExistence type="predicted"/>
<name>A0A2G4T7D6_RHIZD</name>
<evidence type="ECO:0000313" key="2">
    <source>
        <dbReference type="Proteomes" id="UP000242254"/>
    </source>
</evidence>
<gene>
    <name evidence="1" type="ORF">RHIMIDRAFT_266469</name>
</gene>
<protein>
    <submittedName>
        <fullName evidence="1">Uncharacterized protein</fullName>
    </submittedName>
</protein>
<dbReference type="EMBL" id="KZ303843">
    <property type="protein sequence ID" value="PHZ16596.1"/>
    <property type="molecule type" value="Genomic_DNA"/>
</dbReference>
<reference evidence="1 2" key="1">
    <citation type="journal article" date="2016" name="Proc. Natl. Acad. Sci. U.S.A.">
        <title>Lipid metabolic changes in an early divergent fungus govern the establishment of a mutualistic symbiosis with endobacteria.</title>
        <authorList>
            <person name="Lastovetsky O.A."/>
            <person name="Gaspar M.L."/>
            <person name="Mondo S.J."/>
            <person name="LaButti K.M."/>
            <person name="Sandor L."/>
            <person name="Grigoriev I.V."/>
            <person name="Henry S.A."/>
            <person name="Pawlowska T.E."/>
        </authorList>
    </citation>
    <scope>NUCLEOTIDE SEQUENCE [LARGE SCALE GENOMIC DNA]</scope>
    <source>
        <strain evidence="1 2">ATCC 52813</strain>
    </source>
</reference>
<keyword evidence="2" id="KW-1185">Reference proteome</keyword>
<organism evidence="1 2">
    <name type="scientific">Rhizopus microsporus ATCC 52813</name>
    <dbReference type="NCBI Taxonomy" id="1340429"/>
    <lineage>
        <taxon>Eukaryota</taxon>
        <taxon>Fungi</taxon>
        <taxon>Fungi incertae sedis</taxon>
        <taxon>Mucoromycota</taxon>
        <taxon>Mucoromycotina</taxon>
        <taxon>Mucoromycetes</taxon>
        <taxon>Mucorales</taxon>
        <taxon>Mucorineae</taxon>
        <taxon>Rhizopodaceae</taxon>
        <taxon>Rhizopus</taxon>
    </lineage>
</organism>
<dbReference type="RefSeq" id="XP_023470304.1">
    <property type="nucleotide sequence ID" value="XM_023611910.1"/>
</dbReference>
<accession>A0A2G4T7D6</accession>
<sequence>MNSRGATRSLGGTLFDARGIVHEKPDGNTPKKPHFLYVDTTDKIHHVTRSSLNQNDTLRLRLNNALIECQPFKM</sequence>
<dbReference type="AlphaFoldDB" id="A0A2G4T7D6"/>
<dbReference type="GeneID" id="35442899"/>
<evidence type="ECO:0000313" key="1">
    <source>
        <dbReference type="EMBL" id="PHZ16596.1"/>
    </source>
</evidence>
<dbReference type="Proteomes" id="UP000242254">
    <property type="component" value="Unassembled WGS sequence"/>
</dbReference>